<dbReference type="SUPFAM" id="SSF90123">
    <property type="entry name" value="ABC transporter transmembrane region"/>
    <property type="match status" value="1"/>
</dbReference>
<keyword evidence="2" id="KW-0813">Transport</keyword>
<feature type="transmembrane region" description="Helical" evidence="10">
    <location>
        <begin position="514"/>
        <end position="537"/>
    </location>
</feature>
<dbReference type="GO" id="GO:0005524">
    <property type="term" value="F:ATP binding"/>
    <property type="evidence" value="ECO:0007669"/>
    <property type="project" value="UniProtKB-KW"/>
</dbReference>
<feature type="domain" description="ABC transporter" evidence="11">
    <location>
        <begin position="88"/>
        <end position="342"/>
    </location>
</feature>
<keyword evidence="6" id="KW-0067">ATP-binding</keyword>
<evidence type="ECO:0000259" key="12">
    <source>
        <dbReference type="PROSITE" id="PS50929"/>
    </source>
</evidence>
<dbReference type="SUPFAM" id="SSF52540">
    <property type="entry name" value="P-loop containing nucleoside triphosphate hydrolases"/>
    <property type="match status" value="1"/>
</dbReference>
<evidence type="ECO:0000256" key="5">
    <source>
        <dbReference type="ARBA" id="ARBA00022741"/>
    </source>
</evidence>
<dbReference type="PROSITE" id="PS50893">
    <property type="entry name" value="ABC_TRANSPORTER_2"/>
    <property type="match status" value="1"/>
</dbReference>
<comment type="similarity">
    <text evidence="1">Belongs to the ABC transporter superfamily. ABCB family. Multidrug resistance exporter (TC 3.A.1.201) subfamily.</text>
</comment>
<dbReference type="Pfam" id="PF00664">
    <property type="entry name" value="ABC_membrane"/>
    <property type="match status" value="1"/>
</dbReference>
<proteinExistence type="inferred from homology"/>
<reference evidence="14" key="1">
    <citation type="journal article" date="2019" name="Gigascience">
        <title>De novo genome assembly of the endangered Acer yangbiense, a plant species with extremely small populations endemic to Yunnan Province, China.</title>
        <authorList>
            <person name="Yang J."/>
            <person name="Wariss H.M."/>
            <person name="Tao L."/>
            <person name="Zhang R."/>
            <person name="Yun Q."/>
            <person name="Hollingsworth P."/>
            <person name="Dao Z."/>
            <person name="Luo G."/>
            <person name="Guo H."/>
            <person name="Ma Y."/>
            <person name="Sun W."/>
        </authorList>
    </citation>
    <scope>NUCLEOTIDE SEQUENCE [LARGE SCALE GENOMIC DNA]</scope>
    <source>
        <strain evidence="14">cv. br00</strain>
    </source>
</reference>
<dbReference type="PANTHER" id="PTHR45136">
    <property type="entry name" value="ABC TRANSPORTER DOMAIN-CONTAINING PROTEIN"/>
    <property type="match status" value="1"/>
</dbReference>
<dbReference type="PROSITE" id="PS50929">
    <property type="entry name" value="ABC_TM1F"/>
    <property type="match status" value="1"/>
</dbReference>
<evidence type="ECO:0008006" key="15">
    <source>
        <dbReference type="Google" id="ProtNLM"/>
    </source>
</evidence>
<dbReference type="InterPro" id="IPR011527">
    <property type="entry name" value="ABC1_TM_dom"/>
</dbReference>
<dbReference type="InterPro" id="IPR003439">
    <property type="entry name" value="ABC_transporter-like_ATP-bd"/>
</dbReference>
<evidence type="ECO:0000313" key="14">
    <source>
        <dbReference type="Proteomes" id="UP000326939"/>
    </source>
</evidence>
<dbReference type="EMBL" id="VDCV01000006">
    <property type="protein sequence ID" value="KAB5551968.1"/>
    <property type="molecule type" value="Genomic_DNA"/>
</dbReference>
<comment type="caution">
    <text evidence="13">The sequence shown here is derived from an EMBL/GenBank/DDBJ whole genome shotgun (WGS) entry which is preliminary data.</text>
</comment>
<dbReference type="PANTHER" id="PTHR45136:SF2">
    <property type="entry name" value="ABC TRANSPORTER DOMAIN-CONTAINING PROTEIN"/>
    <property type="match status" value="1"/>
</dbReference>
<dbReference type="Gene3D" id="3.40.50.300">
    <property type="entry name" value="P-loop containing nucleotide triphosphate hydrolases"/>
    <property type="match status" value="1"/>
</dbReference>
<evidence type="ECO:0000256" key="1">
    <source>
        <dbReference type="ARBA" id="ARBA00007577"/>
    </source>
</evidence>
<evidence type="ECO:0000259" key="11">
    <source>
        <dbReference type="PROSITE" id="PS50893"/>
    </source>
</evidence>
<dbReference type="GO" id="GO:0016020">
    <property type="term" value="C:membrane"/>
    <property type="evidence" value="ECO:0007669"/>
    <property type="project" value="InterPro"/>
</dbReference>
<evidence type="ECO:0000256" key="7">
    <source>
        <dbReference type="ARBA" id="ARBA00022989"/>
    </source>
</evidence>
<feature type="domain" description="ABC transmembrane type-1" evidence="12">
    <location>
        <begin position="389"/>
        <end position="469"/>
    </location>
</feature>
<dbReference type="Gene3D" id="1.20.1560.10">
    <property type="entry name" value="ABC transporter type 1, transmembrane domain"/>
    <property type="match status" value="2"/>
</dbReference>
<evidence type="ECO:0000256" key="6">
    <source>
        <dbReference type="ARBA" id="ARBA00022840"/>
    </source>
</evidence>
<keyword evidence="9" id="KW-0325">Glycoprotein</keyword>
<gene>
    <name evidence="13" type="ORF">DKX38_009279</name>
</gene>
<dbReference type="SMART" id="SM00382">
    <property type="entry name" value="AAA"/>
    <property type="match status" value="1"/>
</dbReference>
<keyword evidence="7 10" id="KW-1133">Transmembrane helix</keyword>
<accession>A0A5N5MAC8</accession>
<protein>
    <recommendedName>
        <fullName evidence="15">ABC transmembrane type-1 domain-containing protein</fullName>
    </recommendedName>
</protein>
<name>A0A5N5MAC8_9ROSI</name>
<dbReference type="AlphaFoldDB" id="A0A5N5MAC8"/>
<evidence type="ECO:0000256" key="3">
    <source>
        <dbReference type="ARBA" id="ARBA00022692"/>
    </source>
</evidence>
<keyword evidence="3 10" id="KW-0812">Transmembrane</keyword>
<evidence type="ECO:0000256" key="9">
    <source>
        <dbReference type="ARBA" id="ARBA00023180"/>
    </source>
</evidence>
<dbReference type="InterPro" id="IPR036640">
    <property type="entry name" value="ABC1_TM_sf"/>
</dbReference>
<dbReference type="GO" id="GO:0016887">
    <property type="term" value="F:ATP hydrolysis activity"/>
    <property type="evidence" value="ECO:0007669"/>
    <property type="project" value="InterPro"/>
</dbReference>
<evidence type="ECO:0000313" key="13">
    <source>
        <dbReference type="EMBL" id="KAB5551968.1"/>
    </source>
</evidence>
<dbReference type="InterPro" id="IPR027417">
    <property type="entry name" value="P-loop_NTPase"/>
</dbReference>
<dbReference type="InterPro" id="IPR003593">
    <property type="entry name" value="AAA+_ATPase"/>
</dbReference>
<sequence length="589" mass="65335">MVRHGPTCCFIPQLEAGYSGYPCIINVSNCRIRTRKASRGLGGALINIKYFIEANAAASWISEMIRKVVDIDSAKELGNTMSEVKGEVEFGNIDFEYPSRPGSLVLSRFNLKVMACQTVGLVVRSGSGRSAVINLLERFYEPLRGHILLDCVDVKTLQLKWLRNQMGLGSQEPILFAASIKQNICFEKEEASMEEVMEAAKAANAQNFICQLPEGYDTLVSPDYRLFSNISCYSTSSLKWDNWEVSEGQKQRISIARALLRDPRILLLDEATSALDSHSEKAVQDALNQASMGRTTIIVAHRLSALRNADLISVIQSGEVVESGSHEQLMQNLSGPFSIMVQLQRNFVDDEVTSKAQDTGSSSSVVLDTEIANAEQKDNIQPLHSFCMASLLAHYYFGIMGESLAKRFREALFERILKHEIEWFDHENNNSGSICSRLGTDASMVKTLVADCLSMLAQAISSATLAVVLDNVQENPQAQNESSELASEAVVNHRIITAFCFQEKVLKLFELTTWYAGFGLFLSQFITGAIPALTYWYGGRILYHKEFTYKNLFQTFLILVTTGRLIAETGTITADLSNGKSALEQFSGF</sequence>
<dbReference type="Proteomes" id="UP000326939">
    <property type="component" value="Chromosome 6"/>
</dbReference>
<evidence type="ECO:0000256" key="10">
    <source>
        <dbReference type="SAM" id="Phobius"/>
    </source>
</evidence>
<dbReference type="FunFam" id="3.40.50.300:FF:000240">
    <property type="entry name" value="ABC transporter B family member 20"/>
    <property type="match status" value="1"/>
</dbReference>
<keyword evidence="4" id="KW-0677">Repeat</keyword>
<organism evidence="13 14">
    <name type="scientific">Salix brachista</name>
    <dbReference type="NCBI Taxonomy" id="2182728"/>
    <lineage>
        <taxon>Eukaryota</taxon>
        <taxon>Viridiplantae</taxon>
        <taxon>Streptophyta</taxon>
        <taxon>Embryophyta</taxon>
        <taxon>Tracheophyta</taxon>
        <taxon>Spermatophyta</taxon>
        <taxon>Magnoliopsida</taxon>
        <taxon>eudicotyledons</taxon>
        <taxon>Gunneridae</taxon>
        <taxon>Pentapetalae</taxon>
        <taxon>rosids</taxon>
        <taxon>fabids</taxon>
        <taxon>Malpighiales</taxon>
        <taxon>Salicaceae</taxon>
        <taxon>Saliceae</taxon>
        <taxon>Salix</taxon>
    </lineage>
</organism>
<dbReference type="GO" id="GO:0140359">
    <property type="term" value="F:ABC-type transporter activity"/>
    <property type="evidence" value="ECO:0007669"/>
    <property type="project" value="InterPro"/>
</dbReference>
<keyword evidence="8 10" id="KW-0472">Membrane</keyword>
<keyword evidence="14" id="KW-1185">Reference proteome</keyword>
<dbReference type="Pfam" id="PF00005">
    <property type="entry name" value="ABC_tran"/>
    <property type="match status" value="1"/>
</dbReference>
<evidence type="ECO:0000256" key="2">
    <source>
        <dbReference type="ARBA" id="ARBA00022448"/>
    </source>
</evidence>
<evidence type="ECO:0000256" key="4">
    <source>
        <dbReference type="ARBA" id="ARBA00022737"/>
    </source>
</evidence>
<evidence type="ECO:0000256" key="8">
    <source>
        <dbReference type="ARBA" id="ARBA00023136"/>
    </source>
</evidence>
<keyword evidence="5" id="KW-0547">Nucleotide-binding</keyword>